<keyword evidence="2" id="KW-1185">Reference proteome</keyword>
<evidence type="ECO:0000313" key="1">
    <source>
        <dbReference type="EMBL" id="MBM5572775.1"/>
    </source>
</evidence>
<proteinExistence type="predicted"/>
<accession>A0ABS2CF41</accession>
<comment type="caution">
    <text evidence="1">The sequence shown here is derived from an EMBL/GenBank/DDBJ whole genome shotgun (WGS) entry which is preliminary data.</text>
</comment>
<reference evidence="1 2" key="1">
    <citation type="submission" date="2019-11" db="EMBL/GenBank/DDBJ databases">
        <title>Novel Deefgea species.</title>
        <authorList>
            <person name="Han J.-H."/>
        </authorList>
    </citation>
    <scope>NUCLEOTIDE SEQUENCE [LARGE SCALE GENOMIC DNA]</scope>
    <source>
        <strain evidence="1 2">LMG 24817</strain>
    </source>
</reference>
<evidence type="ECO:0008006" key="3">
    <source>
        <dbReference type="Google" id="ProtNLM"/>
    </source>
</evidence>
<gene>
    <name evidence="1" type="ORF">GM173_14470</name>
</gene>
<name>A0ABS2CF41_9NEIS</name>
<evidence type="ECO:0000313" key="2">
    <source>
        <dbReference type="Proteomes" id="UP001195660"/>
    </source>
</evidence>
<dbReference type="Proteomes" id="UP001195660">
    <property type="component" value="Unassembled WGS sequence"/>
</dbReference>
<dbReference type="RefSeq" id="WP_203572103.1">
    <property type="nucleotide sequence ID" value="NZ_WOFE01000010.1"/>
</dbReference>
<protein>
    <recommendedName>
        <fullName evidence="3">DUF3375 domain-containing protein</fullName>
    </recommendedName>
</protein>
<organism evidence="1 2">
    <name type="scientific">Deefgea chitinilytica</name>
    <dbReference type="NCBI Taxonomy" id="570276"/>
    <lineage>
        <taxon>Bacteria</taxon>
        <taxon>Pseudomonadati</taxon>
        <taxon>Pseudomonadota</taxon>
        <taxon>Betaproteobacteria</taxon>
        <taxon>Neisseriales</taxon>
        <taxon>Chitinibacteraceae</taxon>
        <taxon>Deefgea</taxon>
    </lineage>
</organism>
<dbReference type="EMBL" id="WOFE01000010">
    <property type="protein sequence ID" value="MBM5572775.1"/>
    <property type="molecule type" value="Genomic_DNA"/>
</dbReference>
<sequence>MQDENDLSQFFANGFAPDDLPSMASLLRARHYLDAFITLFRGGDDEVLVRLLILREIGARADAPRWSPQDLQTHFSYLNSIKLDTVLKRLRENGLLIWDGDEQLYAMSESGRVALAALGTVVQFAEGDAELGYLTSQVAAGQSLGQVSNEVLLNLLARLNELYADFETALESQSEFQIRAAREKLEKVWQWVEKGTDVIRTVLADEETDPRVYQIAQSIALAQARMLRLTSVFHRRLSELASQRVHLGQSGLSTTNVADWLRQQTQEKLADLGRDLVLFHPEPAFVVSDVLLDITEFEILERERPVNVVSEMPQGAAAQVVGEIEAERLLLAESLYEELQHMAANGLAADLPAAVLAPTYKETAYRLSLLSLLGDAEAALEKSIVAEIVKLPLSIEISGELHEPDHPEVASISAGRLLSTVLNKADK</sequence>